<reference evidence="1 2" key="1">
    <citation type="submission" date="2024-10" db="EMBL/GenBank/DDBJ databases">
        <title>Novel secondary metabolite-producing bacteria for plant disease control.</title>
        <authorList>
            <person name="Chevrette M."/>
        </authorList>
    </citation>
    <scope>NUCLEOTIDE SEQUENCE [LARGE SCALE GENOMIC DNA]</scope>
    <source>
        <strain evidence="1 2">J30 TE3557</strain>
    </source>
</reference>
<name>A0ABW8N9M3_9MICC</name>
<organism evidence="1 2">
    <name type="scientific">Paenarthrobacter histidinolovorans</name>
    <dbReference type="NCBI Taxonomy" id="43664"/>
    <lineage>
        <taxon>Bacteria</taxon>
        <taxon>Bacillati</taxon>
        <taxon>Actinomycetota</taxon>
        <taxon>Actinomycetes</taxon>
        <taxon>Micrococcales</taxon>
        <taxon>Micrococcaceae</taxon>
        <taxon>Paenarthrobacter</taxon>
    </lineage>
</organism>
<proteinExistence type="predicted"/>
<sequence>MAVKDIASNRTLFIVYSRRLGKNILMSGQTIDKV</sequence>
<dbReference type="Proteomes" id="UP001620520">
    <property type="component" value="Unassembled WGS sequence"/>
</dbReference>
<gene>
    <name evidence="1" type="ORF">ABIA52_003179</name>
</gene>
<protein>
    <submittedName>
        <fullName evidence="1">Uncharacterized protein</fullName>
    </submittedName>
</protein>
<accession>A0ABW8N9M3</accession>
<comment type="caution">
    <text evidence="1">The sequence shown here is derived from an EMBL/GenBank/DDBJ whole genome shotgun (WGS) entry which is preliminary data.</text>
</comment>
<evidence type="ECO:0000313" key="1">
    <source>
        <dbReference type="EMBL" id="MFK4640290.1"/>
    </source>
</evidence>
<keyword evidence="2" id="KW-1185">Reference proteome</keyword>
<dbReference type="EMBL" id="JBIYEW010000003">
    <property type="protein sequence ID" value="MFK4640290.1"/>
    <property type="molecule type" value="Genomic_DNA"/>
</dbReference>
<evidence type="ECO:0000313" key="2">
    <source>
        <dbReference type="Proteomes" id="UP001620520"/>
    </source>
</evidence>